<comment type="cofactor">
    <cofactor evidence="1">
        <name>pyridoxal 5'-phosphate</name>
        <dbReference type="ChEBI" id="CHEBI:597326"/>
    </cofactor>
</comment>
<dbReference type="GO" id="GO:0009081">
    <property type="term" value="P:branched-chain amino acid metabolic process"/>
    <property type="evidence" value="ECO:0007669"/>
    <property type="project" value="InterPro"/>
</dbReference>
<dbReference type="NCBIfam" id="NF009897">
    <property type="entry name" value="PRK13357.1"/>
    <property type="match status" value="1"/>
</dbReference>
<dbReference type="FunFam" id="3.30.470.10:FF:000004">
    <property type="entry name" value="Branched-chain-amino-acid aminotransferase"/>
    <property type="match status" value="1"/>
</dbReference>
<feature type="modified residue" description="N6-(pyridoxal phosphate)lysine" evidence="7">
    <location>
        <position position="225"/>
    </location>
</feature>
<dbReference type="NCBIfam" id="TIGR01123">
    <property type="entry name" value="ilvE_II"/>
    <property type="match status" value="1"/>
</dbReference>
<dbReference type="GO" id="GO:0004084">
    <property type="term" value="F:branched-chain-amino-acid transaminase activity"/>
    <property type="evidence" value="ECO:0007669"/>
    <property type="project" value="InterPro"/>
</dbReference>
<name>A0A5J5ERK2_9PEZI</name>
<dbReference type="Gene3D" id="3.30.470.10">
    <property type="match status" value="1"/>
</dbReference>
<accession>A0A5J5ERK2</accession>
<evidence type="ECO:0000256" key="8">
    <source>
        <dbReference type="SAM" id="MobiDB-lite"/>
    </source>
</evidence>
<dbReference type="PANTHER" id="PTHR42825">
    <property type="entry name" value="AMINO ACID AMINOTRANSFERASE"/>
    <property type="match status" value="1"/>
</dbReference>
<dbReference type="CDD" id="cd01557">
    <property type="entry name" value="BCAT_beta_family"/>
    <property type="match status" value="1"/>
</dbReference>
<keyword evidence="10" id="KW-1185">Reference proteome</keyword>
<dbReference type="EMBL" id="VXIS01000149">
    <property type="protein sequence ID" value="KAA8900808.1"/>
    <property type="molecule type" value="Genomic_DNA"/>
</dbReference>
<sequence>MARNVTAYNYSAQSFALANNSDNFNHPSAPPPNIMVFPPPPVDTIDWNNVGFKVREVNGHVSSTYSMSTGQWTKPQFVQDPFLRIHGMAPALNYGQQCYEGLKALRNPDDKSIHIFRPDANAKRMQHSARYVAMPEVPEELFLEAVHLAVAKNAEFVPPHASGASMYIRPLLLGSSAQLGLNPPEEYTFLVYVLPVGVYHGVHTVDCLVLENFDRAAPEGTGSAKVGGNYAPVLIHSEAARKEGYGITLHLDSKTRTCIDEFSTSGFLAIKYGKTADEKTKLVVADSKSVIKSVTSNSVQQIAKDMGWDVEVRSIAFEECAEFDEVMAAGTAAALVPIKSITRKSTDTKIQYKYGDENPEGVMTLLNTLKGIQAGRLEDKHGWRQHVAAPKPEDAADEPTNGVDAVNAL</sequence>
<keyword evidence="4 9" id="KW-0032">Aminotransferase</keyword>
<keyword evidence="5 9" id="KW-0808">Transferase</keyword>
<dbReference type="InterPro" id="IPR043132">
    <property type="entry name" value="BCAT-like_C"/>
</dbReference>
<dbReference type="PANTHER" id="PTHR42825:SF2">
    <property type="entry name" value="BRANCHED-CHAIN-AMINO-ACID AMINOTRANSFERASE 3, CHLOROPLASTIC-RELATED"/>
    <property type="match status" value="1"/>
</dbReference>
<feature type="region of interest" description="Disordered" evidence="8">
    <location>
        <begin position="388"/>
        <end position="409"/>
    </location>
</feature>
<evidence type="ECO:0000256" key="2">
    <source>
        <dbReference type="ARBA" id="ARBA00005179"/>
    </source>
</evidence>
<proteinExistence type="inferred from homology"/>
<comment type="pathway">
    <text evidence="2">Secondary metabolite biosynthesis.</text>
</comment>
<dbReference type="FunFam" id="3.20.10.10:FF:000010">
    <property type="entry name" value="Branched-chain amino acid aminotransferase"/>
    <property type="match status" value="1"/>
</dbReference>
<dbReference type="InParanoid" id="A0A5J5ERK2"/>
<dbReference type="PIRSF" id="PIRSF006468">
    <property type="entry name" value="BCAT1"/>
    <property type="match status" value="1"/>
</dbReference>
<dbReference type="InterPro" id="IPR036038">
    <property type="entry name" value="Aminotransferase-like"/>
</dbReference>
<gene>
    <name evidence="9" type="ORF">FN846DRAFT_957917</name>
</gene>
<dbReference type="Gene3D" id="3.20.10.10">
    <property type="entry name" value="D-amino Acid Aminotransferase, subunit A, domain 2"/>
    <property type="match status" value="1"/>
</dbReference>
<evidence type="ECO:0000256" key="7">
    <source>
        <dbReference type="PIRSR" id="PIRSR006468-1"/>
    </source>
</evidence>
<dbReference type="SUPFAM" id="SSF56752">
    <property type="entry name" value="D-aminoacid aminotransferase-like PLP-dependent enzymes"/>
    <property type="match status" value="1"/>
</dbReference>
<dbReference type="Proteomes" id="UP000326924">
    <property type="component" value="Unassembled WGS sequence"/>
</dbReference>
<comment type="caution">
    <text evidence="9">The sequence shown here is derived from an EMBL/GenBank/DDBJ whole genome shotgun (WGS) entry which is preliminary data.</text>
</comment>
<organism evidence="9 10">
    <name type="scientific">Sphaerosporella brunnea</name>
    <dbReference type="NCBI Taxonomy" id="1250544"/>
    <lineage>
        <taxon>Eukaryota</taxon>
        <taxon>Fungi</taxon>
        <taxon>Dikarya</taxon>
        <taxon>Ascomycota</taxon>
        <taxon>Pezizomycotina</taxon>
        <taxon>Pezizomycetes</taxon>
        <taxon>Pezizales</taxon>
        <taxon>Pyronemataceae</taxon>
        <taxon>Sphaerosporella</taxon>
    </lineage>
</organism>
<evidence type="ECO:0000256" key="4">
    <source>
        <dbReference type="ARBA" id="ARBA00022576"/>
    </source>
</evidence>
<reference evidence="9 10" key="1">
    <citation type="submission" date="2019-09" db="EMBL/GenBank/DDBJ databases">
        <title>Draft genome of the ectomycorrhizal ascomycete Sphaerosporella brunnea.</title>
        <authorList>
            <consortium name="DOE Joint Genome Institute"/>
            <person name="Benucci G.M."/>
            <person name="Marozzi G."/>
            <person name="Antonielli L."/>
            <person name="Sanchez S."/>
            <person name="Marco P."/>
            <person name="Wang X."/>
            <person name="Falini L.B."/>
            <person name="Barry K."/>
            <person name="Haridas S."/>
            <person name="Lipzen A."/>
            <person name="Labutti K."/>
            <person name="Grigoriev I.V."/>
            <person name="Murat C."/>
            <person name="Martin F."/>
            <person name="Albertini E."/>
            <person name="Donnini D."/>
            <person name="Bonito G."/>
        </authorList>
    </citation>
    <scope>NUCLEOTIDE SEQUENCE [LARGE SCALE GENOMIC DNA]</scope>
    <source>
        <strain evidence="9 10">Sb_GMNB300</strain>
    </source>
</reference>
<evidence type="ECO:0000313" key="9">
    <source>
        <dbReference type="EMBL" id="KAA8900808.1"/>
    </source>
</evidence>
<keyword evidence="6" id="KW-0663">Pyridoxal phosphate</keyword>
<dbReference type="InterPro" id="IPR001544">
    <property type="entry name" value="Aminotrans_IV"/>
</dbReference>
<comment type="similarity">
    <text evidence="3">Belongs to the class-IV pyridoxal-phosphate-dependent aminotransferase family.</text>
</comment>
<dbReference type="AlphaFoldDB" id="A0A5J5ERK2"/>
<dbReference type="InterPro" id="IPR005786">
    <property type="entry name" value="B_amino_transII"/>
</dbReference>
<dbReference type="InterPro" id="IPR043131">
    <property type="entry name" value="BCAT-like_N"/>
</dbReference>
<dbReference type="Pfam" id="PF01063">
    <property type="entry name" value="Aminotran_4"/>
    <property type="match status" value="1"/>
</dbReference>
<evidence type="ECO:0000256" key="3">
    <source>
        <dbReference type="ARBA" id="ARBA00009320"/>
    </source>
</evidence>
<evidence type="ECO:0000256" key="5">
    <source>
        <dbReference type="ARBA" id="ARBA00022679"/>
    </source>
</evidence>
<evidence type="ECO:0000313" key="10">
    <source>
        <dbReference type="Proteomes" id="UP000326924"/>
    </source>
</evidence>
<protein>
    <submittedName>
        <fullName evidence="9">Aminotransferase</fullName>
    </submittedName>
</protein>
<dbReference type="OrthoDB" id="409992at2759"/>
<evidence type="ECO:0000256" key="6">
    <source>
        <dbReference type="ARBA" id="ARBA00022898"/>
    </source>
</evidence>
<evidence type="ECO:0000256" key="1">
    <source>
        <dbReference type="ARBA" id="ARBA00001933"/>
    </source>
</evidence>
<dbReference type="InterPro" id="IPR033939">
    <property type="entry name" value="BCAT_family"/>
</dbReference>